<dbReference type="Gene3D" id="1.10.510.10">
    <property type="entry name" value="Transferase(Phosphotransferase) domain 1"/>
    <property type="match status" value="1"/>
</dbReference>
<evidence type="ECO:0000256" key="7">
    <source>
        <dbReference type="ARBA" id="ARBA00022840"/>
    </source>
</evidence>
<feature type="compositionally biased region" description="Low complexity" evidence="11">
    <location>
        <begin position="1304"/>
        <end position="1334"/>
    </location>
</feature>
<feature type="compositionally biased region" description="Acidic residues" evidence="11">
    <location>
        <begin position="134"/>
        <end position="145"/>
    </location>
</feature>
<dbReference type="PANTHER" id="PTHR48012:SF10">
    <property type="entry name" value="FI20177P1"/>
    <property type="match status" value="1"/>
</dbReference>
<evidence type="ECO:0000256" key="11">
    <source>
        <dbReference type="SAM" id="MobiDB-lite"/>
    </source>
</evidence>
<feature type="compositionally biased region" description="Basic and acidic residues" evidence="11">
    <location>
        <begin position="1151"/>
        <end position="1160"/>
    </location>
</feature>
<dbReference type="InterPro" id="IPR008271">
    <property type="entry name" value="Ser/Thr_kinase_AS"/>
</dbReference>
<feature type="region of interest" description="Disordered" evidence="11">
    <location>
        <begin position="399"/>
        <end position="418"/>
    </location>
</feature>
<reference evidence="13 14" key="1">
    <citation type="submission" date="2015-04" db="EMBL/GenBank/DDBJ databases">
        <authorList>
            <person name="Heijne W.H."/>
            <person name="Fedorova N.D."/>
            <person name="Nierman W.C."/>
            <person name="Vollebregt A.W."/>
            <person name="Zhao Z."/>
            <person name="Wu L."/>
            <person name="Kumar M."/>
            <person name="Stam H."/>
            <person name="van den Berg M.A."/>
            <person name="Pel H.J."/>
        </authorList>
    </citation>
    <scope>NUCLEOTIDE SEQUENCE [LARGE SCALE GENOMIC DNA]</scope>
    <source>
        <strain evidence="13 14">CBS 393.64</strain>
    </source>
</reference>
<feature type="compositionally biased region" description="Basic and acidic residues" evidence="11">
    <location>
        <begin position="335"/>
        <end position="350"/>
    </location>
</feature>
<comment type="catalytic activity">
    <reaction evidence="8">
        <text>L-threonyl-[protein] + ATP = O-phospho-L-threonyl-[protein] + ADP + H(+)</text>
        <dbReference type="Rhea" id="RHEA:46608"/>
        <dbReference type="Rhea" id="RHEA-COMP:11060"/>
        <dbReference type="Rhea" id="RHEA-COMP:11605"/>
        <dbReference type="ChEBI" id="CHEBI:15378"/>
        <dbReference type="ChEBI" id="CHEBI:30013"/>
        <dbReference type="ChEBI" id="CHEBI:30616"/>
        <dbReference type="ChEBI" id="CHEBI:61977"/>
        <dbReference type="ChEBI" id="CHEBI:456216"/>
        <dbReference type="EC" id="2.7.11.1"/>
    </reaction>
</comment>
<dbReference type="STRING" id="1408163.A0A0F4YP59"/>
<feature type="region of interest" description="Disordered" evidence="11">
    <location>
        <begin position="266"/>
        <end position="308"/>
    </location>
</feature>
<feature type="compositionally biased region" description="Low complexity" evidence="11">
    <location>
        <begin position="370"/>
        <end position="380"/>
    </location>
</feature>
<feature type="compositionally biased region" description="Low complexity" evidence="11">
    <location>
        <begin position="1088"/>
        <end position="1097"/>
    </location>
</feature>
<feature type="compositionally biased region" description="Polar residues" evidence="11">
    <location>
        <begin position="1184"/>
        <end position="1204"/>
    </location>
</feature>
<keyword evidence="3 13" id="KW-0723">Serine/threonine-protein kinase</keyword>
<keyword evidence="4" id="KW-0808">Transferase</keyword>
<evidence type="ECO:0000313" key="13">
    <source>
        <dbReference type="EMBL" id="KKA19418.1"/>
    </source>
</evidence>
<feature type="compositionally biased region" description="Acidic residues" evidence="11">
    <location>
        <begin position="100"/>
        <end position="109"/>
    </location>
</feature>
<feature type="compositionally biased region" description="Basic residues" evidence="11">
    <location>
        <begin position="1"/>
        <end position="12"/>
    </location>
</feature>
<evidence type="ECO:0000256" key="8">
    <source>
        <dbReference type="ARBA" id="ARBA00047899"/>
    </source>
</evidence>
<comment type="caution">
    <text evidence="13">The sequence shown here is derived from an EMBL/GenBank/DDBJ whole genome shotgun (WGS) entry which is preliminary data.</text>
</comment>
<dbReference type="PROSITE" id="PS50011">
    <property type="entry name" value="PROTEIN_KINASE_DOM"/>
    <property type="match status" value="1"/>
</dbReference>
<evidence type="ECO:0000256" key="3">
    <source>
        <dbReference type="ARBA" id="ARBA00022527"/>
    </source>
</evidence>
<sequence>MVPDPRHHRRRGFYGAENKAALSREFSSGSSGEYQDGDPSANSAEESEGFSSRASGPASTEQPLRRRNPSTSGDSGSGCDRPDPTEQLAQAYRDLIGDPYLEDEGEENFSSEVAEAASSRVEEPAAPPSPDTEPFPEFEDVDPEEWYSSFYPPGQGFRIDSSPCPPGVPWLQPQQEATPAHNQASHRQPCLLPAPNFGSPLPIRNHRPFCRLQPSETRRLAPSPKFTYPESRREPEQPVVRSSVASSSPSVSAAASYLWDFHPLGRSRQGSESKNRLPGSELCGTPPQSSDQRRQLRVGSSPASPYPAYRFDTHRRIYDPLNFFPFDSSGSHVDSSGDRSPELSGNDKSRKSSSKSGTFSLARTLRKGSSDSSNTVVQSSEPKRKNKFKRTGSSGLASSIKKLFHPGSRKSSDDETIEDADVLGTAEVSSSNASTKSNHKQDDDFPSYHHPVSGCQAHRQPAEQQATHWADASSKACFLKAEEKRVKTFKNRRFQALTFPESYPRGELPEFHFPQQAQTVDVPSSETVSEGPSVIITEPEESLSTQVFFPGGFSVSQNNHLANMDPSRASRFLDPSSAVATITRQKAEAIRLAKEQAAAVKEMCRRAKTDVPPYEFEELIGKGAYGRVYKGRQLPSRNLVAIKVMEIDSTDYKTVRDMKDESIKDFIHEIKVMNQAKEAGAKNINMLIEAISIHSQLWVVCEYCPGGSVKTLMRATGDKLEEKFIIPIARELAVGLKAIHDAGIIHRDVKAANILIHEEGRLQICDFGVAGILQSKLDKRSTWIGTPHWMPPEMFSNRGGEAHKYGSELDVWAYGCTLFECATGNPPNAGLRERMQIGRQLTRVTPKLEGDEFSQGLKDLVSYSLNSDPATRPTMGNILEHPYIANSEEAYPTSSLSELVRIYYQWTQRGGQRISLFNPGGAAAAEIPGDNPDLDEDWNFSTTDGFERRFSIIDLDQVSATLAELEGGQTPSTAQPEHKPPEETRSIEMTPLEKANFDERVKRGAAAMEGLFDEDKPTYKYETKNDFVPIEQKPGYSDLPLRTVTDRSSVASTFIDINLGSFDSSHYAAGSASNTPFQLADADTIRANRSSLRSNRNSSEERSRPRSESEDSFYQPPSGPRPPTMDWKFPTMMQPSEDDEEPKGTETYGQTERRATRDWKFPVMTPDADDSQDTTTDDAISETIRPSHTQPPTTSFSHGGNKSIDSAGESRPSTATSTVSTTSEYDPFRFDRPPTPPTRSSSLHRTVYDTAAPNLAESRYSDESSVLEGPGPDHEEPQPAWQEKDPAVSYSQPFPPVISKPEESASTSPVTTAPSITSSTTVVESRESTSTSTTVNKTNGPAFIFPDVQPPSAESLMAGADDSVVAAELDRLLRDFNDALNVTAEAVKATNVMPRAR</sequence>
<dbReference type="OrthoDB" id="248923at2759"/>
<feature type="binding site" evidence="10">
    <location>
        <position position="643"/>
    </location>
    <ligand>
        <name>ATP</name>
        <dbReference type="ChEBI" id="CHEBI:30616"/>
    </ligand>
</feature>
<dbReference type="SMART" id="SM00220">
    <property type="entry name" value="S_TKc"/>
    <property type="match status" value="1"/>
</dbReference>
<dbReference type="InterPro" id="IPR050629">
    <property type="entry name" value="STE20/SPS1-PAK"/>
</dbReference>
<evidence type="ECO:0000256" key="1">
    <source>
        <dbReference type="ARBA" id="ARBA00008874"/>
    </source>
</evidence>
<keyword evidence="6 13" id="KW-0418">Kinase</keyword>
<dbReference type="GO" id="GO:0005524">
    <property type="term" value="F:ATP binding"/>
    <property type="evidence" value="ECO:0007669"/>
    <property type="project" value="UniProtKB-UniRule"/>
</dbReference>
<protein>
    <recommendedName>
        <fullName evidence="2">non-specific serine/threonine protein kinase</fullName>
        <ecNumber evidence="2">2.7.11.1</ecNumber>
    </recommendedName>
</protein>
<dbReference type="FunFam" id="1.10.510.10:FF:000670">
    <property type="entry name" value="Serine/threonin protein kinase, putative"/>
    <property type="match status" value="1"/>
</dbReference>
<dbReference type="InterPro" id="IPR011009">
    <property type="entry name" value="Kinase-like_dom_sf"/>
</dbReference>
<evidence type="ECO:0000256" key="6">
    <source>
        <dbReference type="ARBA" id="ARBA00022777"/>
    </source>
</evidence>
<feature type="compositionally biased region" description="Polar residues" evidence="11">
    <location>
        <begin position="172"/>
        <end position="186"/>
    </location>
</feature>
<comment type="catalytic activity">
    <reaction evidence="9">
        <text>L-seryl-[protein] + ATP = O-phospho-L-seryl-[protein] + ADP + H(+)</text>
        <dbReference type="Rhea" id="RHEA:17989"/>
        <dbReference type="Rhea" id="RHEA-COMP:9863"/>
        <dbReference type="Rhea" id="RHEA-COMP:11604"/>
        <dbReference type="ChEBI" id="CHEBI:15378"/>
        <dbReference type="ChEBI" id="CHEBI:29999"/>
        <dbReference type="ChEBI" id="CHEBI:30616"/>
        <dbReference type="ChEBI" id="CHEBI:83421"/>
        <dbReference type="ChEBI" id="CHEBI:456216"/>
        <dbReference type="EC" id="2.7.11.1"/>
    </reaction>
</comment>
<dbReference type="Proteomes" id="UP000053958">
    <property type="component" value="Unassembled WGS sequence"/>
</dbReference>
<keyword evidence="7 10" id="KW-0067">ATP-binding</keyword>
<dbReference type="InterPro" id="IPR000719">
    <property type="entry name" value="Prot_kinase_dom"/>
</dbReference>
<dbReference type="SUPFAM" id="SSF56112">
    <property type="entry name" value="Protein kinase-like (PK-like)"/>
    <property type="match status" value="1"/>
</dbReference>
<feature type="region of interest" description="Disordered" evidence="11">
    <location>
        <begin position="426"/>
        <end position="468"/>
    </location>
</feature>
<evidence type="ECO:0000256" key="10">
    <source>
        <dbReference type="PROSITE-ProRule" id="PRU10141"/>
    </source>
</evidence>
<gene>
    <name evidence="13" type="ORF">T310_6594</name>
</gene>
<dbReference type="GO" id="GO:0004674">
    <property type="term" value="F:protein serine/threonine kinase activity"/>
    <property type="evidence" value="ECO:0007669"/>
    <property type="project" value="UniProtKB-KW"/>
</dbReference>
<feature type="region of interest" description="Disordered" evidence="11">
    <location>
        <begin position="1088"/>
        <end position="1347"/>
    </location>
</feature>
<feature type="compositionally biased region" description="Low complexity" evidence="11">
    <location>
        <begin position="110"/>
        <end position="119"/>
    </location>
</feature>
<dbReference type="GO" id="GO:0005737">
    <property type="term" value="C:cytoplasm"/>
    <property type="evidence" value="ECO:0007669"/>
    <property type="project" value="TreeGrafter"/>
</dbReference>
<dbReference type="PROSITE" id="PS00107">
    <property type="entry name" value="PROTEIN_KINASE_ATP"/>
    <property type="match status" value="1"/>
</dbReference>
<dbReference type="RefSeq" id="XP_013326030.1">
    <property type="nucleotide sequence ID" value="XM_013470576.1"/>
</dbReference>
<dbReference type="PROSITE" id="PS00108">
    <property type="entry name" value="PROTEIN_KINASE_ST"/>
    <property type="match status" value="1"/>
</dbReference>
<comment type="similarity">
    <text evidence="1">Belongs to the protein kinase superfamily. STE Ser/Thr protein kinase family. STE20 subfamily.</text>
</comment>
<feature type="region of interest" description="Disordered" evidence="11">
    <location>
        <begin position="1"/>
        <end position="249"/>
    </location>
</feature>
<evidence type="ECO:0000256" key="2">
    <source>
        <dbReference type="ARBA" id="ARBA00012513"/>
    </source>
</evidence>
<feature type="compositionally biased region" description="Polar residues" evidence="11">
    <location>
        <begin position="427"/>
        <end position="436"/>
    </location>
</feature>
<dbReference type="Pfam" id="PF00069">
    <property type="entry name" value="Pkinase"/>
    <property type="match status" value="1"/>
</dbReference>
<dbReference type="EC" id="2.7.11.1" evidence="2"/>
<feature type="compositionally biased region" description="Acidic residues" evidence="11">
    <location>
        <begin position="1167"/>
        <end position="1180"/>
    </location>
</feature>
<evidence type="ECO:0000256" key="9">
    <source>
        <dbReference type="ARBA" id="ARBA00048679"/>
    </source>
</evidence>
<feature type="compositionally biased region" description="Basic and acidic residues" evidence="11">
    <location>
        <begin position="1271"/>
        <end position="1286"/>
    </location>
</feature>
<name>A0A0F4YP59_RASE3</name>
<proteinExistence type="inferred from homology"/>
<evidence type="ECO:0000259" key="12">
    <source>
        <dbReference type="PROSITE" id="PS50011"/>
    </source>
</evidence>
<evidence type="ECO:0000256" key="4">
    <source>
        <dbReference type="ARBA" id="ARBA00022679"/>
    </source>
</evidence>
<evidence type="ECO:0000256" key="5">
    <source>
        <dbReference type="ARBA" id="ARBA00022741"/>
    </source>
</evidence>
<dbReference type="PANTHER" id="PTHR48012">
    <property type="entry name" value="STERILE20-LIKE KINASE, ISOFORM B-RELATED"/>
    <property type="match status" value="1"/>
</dbReference>
<feature type="compositionally biased region" description="Basic and acidic residues" evidence="11">
    <location>
        <begin position="976"/>
        <end position="986"/>
    </location>
</feature>
<accession>A0A0F4YP59</accession>
<feature type="region of interest" description="Disordered" evidence="11">
    <location>
        <begin position="966"/>
        <end position="988"/>
    </location>
</feature>
<evidence type="ECO:0000313" key="14">
    <source>
        <dbReference type="Proteomes" id="UP000053958"/>
    </source>
</evidence>
<organism evidence="13 14">
    <name type="scientific">Rasamsonia emersonii (strain ATCC 16479 / CBS 393.64 / IMI 116815)</name>
    <dbReference type="NCBI Taxonomy" id="1408163"/>
    <lineage>
        <taxon>Eukaryota</taxon>
        <taxon>Fungi</taxon>
        <taxon>Dikarya</taxon>
        <taxon>Ascomycota</taxon>
        <taxon>Pezizomycotina</taxon>
        <taxon>Eurotiomycetes</taxon>
        <taxon>Eurotiomycetidae</taxon>
        <taxon>Eurotiales</taxon>
        <taxon>Trichocomaceae</taxon>
        <taxon>Rasamsonia</taxon>
    </lineage>
</organism>
<dbReference type="EMBL" id="LASV01000350">
    <property type="protein sequence ID" value="KKA19418.1"/>
    <property type="molecule type" value="Genomic_DNA"/>
</dbReference>
<keyword evidence="5 10" id="KW-0547">Nucleotide-binding</keyword>
<feature type="compositionally biased region" description="Low complexity" evidence="11">
    <location>
        <begin position="1210"/>
        <end position="1223"/>
    </location>
</feature>
<feature type="compositionally biased region" description="Polar residues" evidence="11">
    <location>
        <begin position="40"/>
        <end position="62"/>
    </location>
</feature>
<feature type="compositionally biased region" description="Basic and acidic residues" evidence="11">
    <location>
        <begin position="1098"/>
        <end position="1109"/>
    </location>
</feature>
<dbReference type="InterPro" id="IPR017441">
    <property type="entry name" value="Protein_kinase_ATP_BS"/>
</dbReference>
<dbReference type="GeneID" id="25318895"/>
<feature type="domain" description="Protein kinase" evidence="12">
    <location>
        <begin position="614"/>
        <end position="884"/>
    </location>
</feature>
<feature type="region of interest" description="Disordered" evidence="11">
    <location>
        <begin position="329"/>
        <end position="394"/>
    </location>
</feature>
<keyword evidence="14" id="KW-1185">Reference proteome</keyword>
<feature type="compositionally biased region" description="Low complexity" evidence="11">
    <location>
        <begin position="238"/>
        <end position="249"/>
    </location>
</feature>